<sequence>MKNCLTASRSLAFRGRILYRVNRNMGERQLHPLSTDTTTVDLRSDTITTPTQEMYDAMISSPVGDDVFKEDPTVTKLQEKCAKLFGKDAALFVPSGTMGNLISVMAHCQTRLLEAIVGSQSHILLYEVGGLSHFGGVQLRPVLNKADGTFDLDEVSNMIRDEGDIHQPNTALICLENTHNKCGGRVLPISFLQQVKELTKKHDLKCHMDGARLLNAAVYMDREPADILQYVDSVNLCFSKGLSCPVGSIIAGTHDFIARARWLRKALGGGMRQIGVLAGPAIVGLDTIYPKLYLDHQRTKQIATAIHENSNGVVEVDLDGVQTNILMVHMKKTDFDADMFCDRLAKVTEDERQLLEEDICILGLPFSNKTVRLVLHHNINQNQVDKTIKKLKYVIKEMADKK</sequence>
<reference evidence="7 8" key="1">
    <citation type="submission" date="2024-01" db="EMBL/GenBank/DDBJ databases">
        <title>The genome of the rayed Mediterranean limpet Patella caerulea (Linnaeus, 1758).</title>
        <authorList>
            <person name="Anh-Thu Weber A."/>
            <person name="Halstead-Nussloch G."/>
        </authorList>
    </citation>
    <scope>NUCLEOTIDE SEQUENCE [LARGE SCALE GENOMIC DNA]</scope>
    <source>
        <strain evidence="7">AATW-2023a</strain>
        <tissue evidence="7">Whole specimen</tissue>
    </source>
</reference>
<dbReference type="PANTHER" id="PTHR48097:SF9">
    <property type="entry name" value="L-THREONINE ALDOLASE"/>
    <property type="match status" value="1"/>
</dbReference>
<dbReference type="CDD" id="cd06502">
    <property type="entry name" value="TA_like"/>
    <property type="match status" value="1"/>
</dbReference>
<comment type="similarity">
    <text evidence="2">Belongs to the threonine aldolase family.</text>
</comment>
<proteinExistence type="inferred from homology"/>
<dbReference type="SUPFAM" id="SSF53383">
    <property type="entry name" value="PLP-dependent transferases"/>
    <property type="match status" value="1"/>
</dbReference>
<evidence type="ECO:0000259" key="6">
    <source>
        <dbReference type="Pfam" id="PF01212"/>
    </source>
</evidence>
<name>A0AAN8FWZ8_PATCE</name>
<dbReference type="InterPro" id="IPR015421">
    <property type="entry name" value="PyrdxlP-dep_Trfase_major"/>
</dbReference>
<dbReference type="InterPro" id="IPR015422">
    <property type="entry name" value="PyrdxlP-dep_Trfase_small"/>
</dbReference>
<dbReference type="GO" id="GO:0005829">
    <property type="term" value="C:cytosol"/>
    <property type="evidence" value="ECO:0007669"/>
    <property type="project" value="TreeGrafter"/>
</dbReference>
<organism evidence="7 8">
    <name type="scientific">Patella caerulea</name>
    <name type="common">Rayed Mediterranean limpet</name>
    <dbReference type="NCBI Taxonomy" id="87958"/>
    <lineage>
        <taxon>Eukaryota</taxon>
        <taxon>Metazoa</taxon>
        <taxon>Spiralia</taxon>
        <taxon>Lophotrochozoa</taxon>
        <taxon>Mollusca</taxon>
        <taxon>Gastropoda</taxon>
        <taxon>Patellogastropoda</taxon>
        <taxon>Patelloidea</taxon>
        <taxon>Patellidae</taxon>
        <taxon>Patella</taxon>
    </lineage>
</organism>
<feature type="domain" description="Aromatic amino acid beta-eliminating lyase/threonine aldolase" evidence="6">
    <location>
        <begin position="41"/>
        <end position="331"/>
    </location>
</feature>
<evidence type="ECO:0000256" key="2">
    <source>
        <dbReference type="ARBA" id="ARBA00006966"/>
    </source>
</evidence>
<keyword evidence="8" id="KW-1185">Reference proteome</keyword>
<dbReference type="GO" id="GO:0008732">
    <property type="term" value="F:L-allo-threonine aldolase activity"/>
    <property type="evidence" value="ECO:0007669"/>
    <property type="project" value="TreeGrafter"/>
</dbReference>
<gene>
    <name evidence="7" type="ORF">SNE40_022768</name>
</gene>
<dbReference type="InterPro" id="IPR023603">
    <property type="entry name" value="Low_specificity_L-TA-like"/>
</dbReference>
<keyword evidence="3" id="KW-0663">Pyridoxal phosphate</keyword>
<dbReference type="GO" id="GO:0006545">
    <property type="term" value="P:glycine biosynthetic process"/>
    <property type="evidence" value="ECO:0007669"/>
    <property type="project" value="TreeGrafter"/>
</dbReference>
<protein>
    <recommendedName>
        <fullName evidence="6">Aromatic amino acid beta-eliminating lyase/threonine aldolase domain-containing protein</fullName>
    </recommendedName>
</protein>
<dbReference type="Gene3D" id="3.40.640.10">
    <property type="entry name" value="Type I PLP-dependent aspartate aminotransferase-like (Major domain)"/>
    <property type="match status" value="1"/>
</dbReference>
<evidence type="ECO:0000256" key="4">
    <source>
        <dbReference type="ARBA" id="ARBA00023239"/>
    </source>
</evidence>
<dbReference type="Gene3D" id="3.90.1150.10">
    <property type="entry name" value="Aspartate Aminotransferase, domain 1"/>
    <property type="match status" value="1"/>
</dbReference>
<dbReference type="InterPro" id="IPR015424">
    <property type="entry name" value="PyrdxlP-dep_Trfase"/>
</dbReference>
<dbReference type="Proteomes" id="UP001347796">
    <property type="component" value="Unassembled WGS sequence"/>
</dbReference>
<dbReference type="InterPro" id="IPR001597">
    <property type="entry name" value="ArAA_b-elim_lyase/Thr_aldolase"/>
</dbReference>
<dbReference type="GO" id="GO:0006567">
    <property type="term" value="P:L-threonine catabolic process"/>
    <property type="evidence" value="ECO:0007669"/>
    <property type="project" value="TreeGrafter"/>
</dbReference>
<evidence type="ECO:0000313" key="7">
    <source>
        <dbReference type="EMBL" id="KAK6165967.1"/>
    </source>
</evidence>
<dbReference type="NCBIfam" id="NF041359">
    <property type="entry name" value="GntG_guanitoxin"/>
    <property type="match status" value="1"/>
</dbReference>
<keyword evidence="4" id="KW-0456">Lyase</keyword>
<dbReference type="AlphaFoldDB" id="A0AAN8FWZ8"/>
<comment type="caution">
    <text evidence="7">The sequence shown here is derived from an EMBL/GenBank/DDBJ whole genome shotgun (WGS) entry which is preliminary data.</text>
</comment>
<evidence type="ECO:0000256" key="1">
    <source>
        <dbReference type="ARBA" id="ARBA00001933"/>
    </source>
</evidence>
<feature type="modified residue" description="N6-(pyridoxal phosphate)lysine" evidence="5">
    <location>
        <position position="240"/>
    </location>
</feature>
<dbReference type="Pfam" id="PF01212">
    <property type="entry name" value="Beta_elim_lyase"/>
    <property type="match status" value="1"/>
</dbReference>
<dbReference type="FunFam" id="3.40.640.10:FF:000030">
    <property type="entry name" value="Low-specificity L-threonine aldolase"/>
    <property type="match status" value="1"/>
</dbReference>
<dbReference type="EMBL" id="JAZGQO010000021">
    <property type="protein sequence ID" value="KAK6165967.1"/>
    <property type="molecule type" value="Genomic_DNA"/>
</dbReference>
<evidence type="ECO:0000256" key="3">
    <source>
        <dbReference type="ARBA" id="ARBA00022898"/>
    </source>
</evidence>
<evidence type="ECO:0000313" key="8">
    <source>
        <dbReference type="Proteomes" id="UP001347796"/>
    </source>
</evidence>
<dbReference type="PANTHER" id="PTHR48097">
    <property type="entry name" value="L-THREONINE ALDOLASE-RELATED"/>
    <property type="match status" value="1"/>
</dbReference>
<dbReference type="PIRSF" id="PIRSF017617">
    <property type="entry name" value="Thr_aldolase"/>
    <property type="match status" value="1"/>
</dbReference>
<comment type="cofactor">
    <cofactor evidence="1">
        <name>pyridoxal 5'-phosphate</name>
        <dbReference type="ChEBI" id="CHEBI:597326"/>
    </cofactor>
</comment>
<accession>A0AAN8FWZ8</accession>
<evidence type="ECO:0000256" key="5">
    <source>
        <dbReference type="PIRSR" id="PIRSR017617-1"/>
    </source>
</evidence>